<dbReference type="PANTHER" id="PTHR39328:SF1">
    <property type="entry name" value="BLL2871 PROTEIN"/>
    <property type="match status" value="1"/>
</dbReference>
<dbReference type="PANTHER" id="PTHR39328">
    <property type="entry name" value="BLL2871 PROTEIN"/>
    <property type="match status" value="1"/>
</dbReference>
<reference evidence="2 3" key="1">
    <citation type="submission" date="2021-01" db="EMBL/GenBank/DDBJ databases">
        <title>Chryseolinea sp. Jin1 Genome sequencing and assembly.</title>
        <authorList>
            <person name="Kim I."/>
        </authorList>
    </citation>
    <scope>NUCLEOTIDE SEQUENCE [LARGE SCALE GENOMIC DNA]</scope>
    <source>
        <strain evidence="2 3">Jin1</strain>
    </source>
</reference>
<dbReference type="InterPro" id="IPR029055">
    <property type="entry name" value="Ntn_hydrolases_N"/>
</dbReference>
<dbReference type="SUPFAM" id="SSF56235">
    <property type="entry name" value="N-terminal nucleophile aminohydrolases (Ntn hydrolases)"/>
    <property type="match status" value="1"/>
</dbReference>
<dbReference type="Proteomes" id="UP000613030">
    <property type="component" value="Unassembled WGS sequence"/>
</dbReference>
<keyword evidence="1" id="KW-0732">Signal</keyword>
<sequence>MNVTKTLFLVLLLATQGFSSFATWSIIVANPKTKEIGIAGASCTQSVYGIGAIMPGKGAIVVQANANGYAKLRGFEMIMSGTAPATILETLKQPQFDPENQQYAILSLTDVDHPVTYTGTKTISYAGSLTGHGISVQGNMLTSADVLKAVFDAAVKAQKDSLAIEDILMIALEAGAKFGGDKRCGERKASSSFLTVSQPEDVDKHWLNLVIYGNDDRTRAVEALRQKFDEWKSSEKPNRKTP</sequence>
<evidence type="ECO:0000313" key="3">
    <source>
        <dbReference type="Proteomes" id="UP000613030"/>
    </source>
</evidence>
<dbReference type="Pfam" id="PF06267">
    <property type="entry name" value="DUF1028"/>
    <property type="match status" value="1"/>
</dbReference>
<accession>A0ABS1KQ81</accession>
<evidence type="ECO:0000313" key="2">
    <source>
        <dbReference type="EMBL" id="MBL0741372.1"/>
    </source>
</evidence>
<evidence type="ECO:0000256" key="1">
    <source>
        <dbReference type="SAM" id="SignalP"/>
    </source>
</evidence>
<dbReference type="Gene3D" id="3.60.20.10">
    <property type="entry name" value="Glutamine Phosphoribosylpyrophosphate, subunit 1, domain 1"/>
    <property type="match status" value="1"/>
</dbReference>
<dbReference type="RefSeq" id="WP_202008720.1">
    <property type="nucleotide sequence ID" value="NZ_JAERRB010000002.1"/>
</dbReference>
<feature type="signal peptide" evidence="1">
    <location>
        <begin position="1"/>
        <end position="22"/>
    </location>
</feature>
<dbReference type="InterPro" id="IPR010430">
    <property type="entry name" value="DUF1028"/>
</dbReference>
<gene>
    <name evidence="2" type="ORF">JI741_09080</name>
</gene>
<feature type="chain" id="PRO_5046509069" evidence="1">
    <location>
        <begin position="23"/>
        <end position="242"/>
    </location>
</feature>
<keyword evidence="3" id="KW-1185">Reference proteome</keyword>
<dbReference type="EMBL" id="JAERRB010000002">
    <property type="protein sequence ID" value="MBL0741372.1"/>
    <property type="molecule type" value="Genomic_DNA"/>
</dbReference>
<organism evidence="2 3">
    <name type="scientific">Chryseolinea lacunae</name>
    <dbReference type="NCBI Taxonomy" id="2801331"/>
    <lineage>
        <taxon>Bacteria</taxon>
        <taxon>Pseudomonadati</taxon>
        <taxon>Bacteroidota</taxon>
        <taxon>Cytophagia</taxon>
        <taxon>Cytophagales</taxon>
        <taxon>Fulvivirgaceae</taxon>
        <taxon>Chryseolinea</taxon>
    </lineage>
</organism>
<comment type="caution">
    <text evidence="2">The sequence shown here is derived from an EMBL/GenBank/DDBJ whole genome shotgun (WGS) entry which is preliminary data.</text>
</comment>
<name>A0ABS1KQ81_9BACT</name>
<protein>
    <submittedName>
        <fullName evidence="2">DUF1028 domain-containing protein</fullName>
    </submittedName>
</protein>
<proteinExistence type="predicted"/>